<evidence type="ECO:0000313" key="1">
    <source>
        <dbReference type="EMBL" id="RKP27424.1"/>
    </source>
</evidence>
<sequence>MTVDTHASTLDLLLRFNQAQTVRVQQLARLQTAQSHAAVVAGYERVCSDATPMLAEASNTIRAVAAMLATRPSPDVELAESIRQLQSMEKERFETMAQMHSYGLQTLAGTRDFTDAEQQCKERYG</sequence>
<dbReference type="EMBL" id="KZ989209">
    <property type="protein sequence ID" value="RKP27424.1"/>
    <property type="molecule type" value="Genomic_DNA"/>
</dbReference>
<proteinExistence type="predicted"/>
<dbReference type="InterPro" id="IPR039491">
    <property type="entry name" value="REX1-B"/>
</dbReference>
<dbReference type="Pfam" id="PF14966">
    <property type="entry name" value="DNA_repr_REX1B"/>
    <property type="match status" value="1"/>
</dbReference>
<name>A0A4P9Z4C9_9FUNG</name>
<dbReference type="AlphaFoldDB" id="A0A4P9Z4C9"/>
<organism evidence="1 2">
    <name type="scientific">Syncephalis pseudoplumigaleata</name>
    <dbReference type="NCBI Taxonomy" id="1712513"/>
    <lineage>
        <taxon>Eukaryota</taxon>
        <taxon>Fungi</taxon>
        <taxon>Fungi incertae sedis</taxon>
        <taxon>Zoopagomycota</taxon>
        <taxon>Zoopagomycotina</taxon>
        <taxon>Zoopagomycetes</taxon>
        <taxon>Zoopagales</taxon>
        <taxon>Piptocephalidaceae</taxon>
        <taxon>Syncephalis</taxon>
    </lineage>
</organism>
<evidence type="ECO:0000313" key="2">
    <source>
        <dbReference type="Proteomes" id="UP000278143"/>
    </source>
</evidence>
<accession>A0A4P9Z4C9</accession>
<reference evidence="2" key="1">
    <citation type="journal article" date="2018" name="Nat. Microbiol.">
        <title>Leveraging single-cell genomics to expand the fungal tree of life.</title>
        <authorList>
            <person name="Ahrendt S.R."/>
            <person name="Quandt C.A."/>
            <person name="Ciobanu D."/>
            <person name="Clum A."/>
            <person name="Salamov A."/>
            <person name="Andreopoulos B."/>
            <person name="Cheng J.F."/>
            <person name="Woyke T."/>
            <person name="Pelin A."/>
            <person name="Henrissat B."/>
            <person name="Reynolds N.K."/>
            <person name="Benny G.L."/>
            <person name="Smith M.E."/>
            <person name="James T.Y."/>
            <person name="Grigoriev I.V."/>
        </authorList>
    </citation>
    <scope>NUCLEOTIDE SEQUENCE [LARGE SCALE GENOMIC DNA]</scope>
    <source>
        <strain evidence="2">Benny S71-1</strain>
    </source>
</reference>
<dbReference type="Proteomes" id="UP000278143">
    <property type="component" value="Unassembled WGS sequence"/>
</dbReference>
<gene>
    <name evidence="1" type="ORF">SYNPS1DRAFT_21039</name>
</gene>
<protein>
    <submittedName>
        <fullName evidence="1">Uncharacterized protein</fullName>
    </submittedName>
</protein>
<keyword evidence="2" id="KW-1185">Reference proteome</keyword>